<proteinExistence type="predicted"/>
<evidence type="ECO:0000256" key="1">
    <source>
        <dbReference type="ARBA" id="ARBA00022737"/>
    </source>
</evidence>
<dbReference type="PRINTS" id="PR01415">
    <property type="entry name" value="ANKYRIN"/>
</dbReference>
<dbReference type="InterPro" id="IPR036770">
    <property type="entry name" value="Ankyrin_rpt-contain_sf"/>
</dbReference>
<sequence>MRETFGGTAPLWHAARYGHVDTVRDLLATHAVDVNVTAIHTRTPLLWPAAYGFLEVVKLLLDHGAQ</sequence>
<dbReference type="InterPro" id="IPR002110">
    <property type="entry name" value="Ankyrin_rpt"/>
</dbReference>
<dbReference type="PROSITE" id="PS50088">
    <property type="entry name" value="ANK_REPEAT"/>
    <property type="match status" value="1"/>
</dbReference>
<dbReference type="PANTHER" id="PTHR24171">
    <property type="entry name" value="ANKYRIN REPEAT DOMAIN-CONTAINING PROTEIN 39-RELATED"/>
    <property type="match status" value="1"/>
</dbReference>
<name>A0A1Y1YK58_9PLEO</name>
<dbReference type="SMART" id="SM00248">
    <property type="entry name" value="ANK"/>
    <property type="match status" value="2"/>
</dbReference>
<comment type="caution">
    <text evidence="4">The sequence shown here is derived from an EMBL/GenBank/DDBJ whole genome shotgun (WGS) entry which is preliminary data.</text>
</comment>
<protein>
    <submittedName>
        <fullName evidence="4">Uncharacterized protein</fullName>
    </submittedName>
</protein>
<dbReference type="PROSITE" id="PS50297">
    <property type="entry name" value="ANK_REP_REGION"/>
    <property type="match status" value="1"/>
</dbReference>
<evidence type="ECO:0000313" key="5">
    <source>
        <dbReference type="Proteomes" id="UP000193144"/>
    </source>
</evidence>
<dbReference type="EMBL" id="MCFA01000216">
    <property type="protein sequence ID" value="ORX98362.1"/>
    <property type="molecule type" value="Genomic_DNA"/>
</dbReference>
<evidence type="ECO:0000256" key="2">
    <source>
        <dbReference type="ARBA" id="ARBA00023043"/>
    </source>
</evidence>
<dbReference type="Pfam" id="PF12796">
    <property type="entry name" value="Ank_2"/>
    <property type="match status" value="1"/>
</dbReference>
<feature type="repeat" description="ANK" evidence="3">
    <location>
        <begin position="40"/>
        <end position="66"/>
    </location>
</feature>
<gene>
    <name evidence="4" type="ORF">BCR34DRAFT_496163</name>
</gene>
<dbReference type="Gene3D" id="1.25.40.20">
    <property type="entry name" value="Ankyrin repeat-containing domain"/>
    <property type="match status" value="1"/>
</dbReference>
<dbReference type="STRING" id="1231657.A0A1Y1YK58"/>
<dbReference type="AlphaFoldDB" id="A0A1Y1YK58"/>
<keyword evidence="2 3" id="KW-0040">ANK repeat</keyword>
<evidence type="ECO:0000256" key="3">
    <source>
        <dbReference type="PROSITE-ProRule" id="PRU00023"/>
    </source>
</evidence>
<dbReference type="OrthoDB" id="3792737at2759"/>
<keyword evidence="1" id="KW-0677">Repeat</keyword>
<dbReference type="SUPFAM" id="SSF48403">
    <property type="entry name" value="Ankyrin repeat"/>
    <property type="match status" value="1"/>
</dbReference>
<reference evidence="4 5" key="1">
    <citation type="submission" date="2016-07" db="EMBL/GenBank/DDBJ databases">
        <title>Pervasive Adenine N6-methylation of Active Genes in Fungi.</title>
        <authorList>
            <consortium name="DOE Joint Genome Institute"/>
            <person name="Mondo S.J."/>
            <person name="Dannebaum R.O."/>
            <person name="Kuo R.C."/>
            <person name="Labutti K."/>
            <person name="Haridas S."/>
            <person name="Kuo A."/>
            <person name="Salamov A."/>
            <person name="Ahrendt S.R."/>
            <person name="Lipzen A."/>
            <person name="Sullivan W."/>
            <person name="Andreopoulos W.B."/>
            <person name="Clum A."/>
            <person name="Lindquist E."/>
            <person name="Daum C."/>
            <person name="Ramamoorthy G.K."/>
            <person name="Gryganskyi A."/>
            <person name="Culley D."/>
            <person name="Magnuson J.K."/>
            <person name="James T.Y."/>
            <person name="O'Malley M.A."/>
            <person name="Stajich J.E."/>
            <person name="Spatafora J.W."/>
            <person name="Visel A."/>
            <person name="Grigoriev I.V."/>
        </authorList>
    </citation>
    <scope>NUCLEOTIDE SEQUENCE [LARGE SCALE GENOMIC DNA]</scope>
    <source>
        <strain evidence="4 5">CBS 115471</strain>
    </source>
</reference>
<evidence type="ECO:0000313" key="4">
    <source>
        <dbReference type="EMBL" id="ORX98362.1"/>
    </source>
</evidence>
<dbReference type="Proteomes" id="UP000193144">
    <property type="component" value="Unassembled WGS sequence"/>
</dbReference>
<accession>A0A1Y1YK58</accession>
<organism evidence="4 5">
    <name type="scientific">Clohesyomyces aquaticus</name>
    <dbReference type="NCBI Taxonomy" id="1231657"/>
    <lineage>
        <taxon>Eukaryota</taxon>
        <taxon>Fungi</taxon>
        <taxon>Dikarya</taxon>
        <taxon>Ascomycota</taxon>
        <taxon>Pezizomycotina</taxon>
        <taxon>Dothideomycetes</taxon>
        <taxon>Pleosporomycetidae</taxon>
        <taxon>Pleosporales</taxon>
        <taxon>Lindgomycetaceae</taxon>
        <taxon>Clohesyomyces</taxon>
    </lineage>
</organism>
<keyword evidence="5" id="KW-1185">Reference proteome</keyword>